<dbReference type="RefSeq" id="WP_349685813.1">
    <property type="nucleotide sequence ID" value="NZ_JBEGDD010000018.1"/>
</dbReference>
<evidence type="ECO:0000313" key="8">
    <source>
        <dbReference type="EMBL" id="MEQ7156663.1"/>
    </source>
</evidence>
<dbReference type="Pfam" id="PF08281">
    <property type="entry name" value="Sigma70_r4_2"/>
    <property type="match status" value="1"/>
</dbReference>
<dbReference type="SUPFAM" id="SSF88946">
    <property type="entry name" value="Sigma2 domain of RNA polymerase sigma factors"/>
    <property type="match status" value="1"/>
</dbReference>
<dbReference type="InterPro" id="IPR036388">
    <property type="entry name" value="WH-like_DNA-bd_sf"/>
</dbReference>
<evidence type="ECO:0000256" key="2">
    <source>
        <dbReference type="ARBA" id="ARBA00023015"/>
    </source>
</evidence>
<feature type="domain" description="RNA polymerase sigma factor 70 region 4 type 2" evidence="7">
    <location>
        <begin position="118"/>
        <end position="170"/>
    </location>
</feature>
<dbReference type="InterPro" id="IPR013324">
    <property type="entry name" value="RNA_pol_sigma_r3/r4-like"/>
</dbReference>
<evidence type="ECO:0000256" key="1">
    <source>
        <dbReference type="ARBA" id="ARBA00010641"/>
    </source>
</evidence>
<evidence type="ECO:0000256" key="5">
    <source>
        <dbReference type="ARBA" id="ARBA00023163"/>
    </source>
</evidence>
<keyword evidence="2" id="KW-0805">Transcription regulation</keyword>
<sequence length="179" mass="20298">MNTLEARLKPLMIGGLDGDTRAWREFLGLLRPAFHAYFKRRQFHGDADVEDLVQEALMAVHAKRETWRRADPVTSWCYTIARYKLIDHLRRTGRARFVPMVDDLSLEVDGVEDGAVRHDLDRLLSTVPARQQALVKDVKLSGYSLAEAGERAGLSEGAARVSLHRAMKALMNRVTDRET</sequence>
<reference evidence="8 9" key="1">
    <citation type="submission" date="2024-06" db="EMBL/GenBank/DDBJ databases">
        <title>Brevundimonas sp. C11.</title>
        <authorList>
            <person name="Maltman C."/>
        </authorList>
    </citation>
    <scope>NUCLEOTIDE SEQUENCE [LARGE SCALE GENOMIC DNA]</scope>
    <source>
        <strain evidence="8 9">C11</strain>
    </source>
</reference>
<dbReference type="InterPro" id="IPR007627">
    <property type="entry name" value="RNA_pol_sigma70_r2"/>
</dbReference>
<dbReference type="PANTHER" id="PTHR43133:SF58">
    <property type="entry name" value="ECF RNA POLYMERASE SIGMA FACTOR SIGD"/>
    <property type="match status" value="1"/>
</dbReference>
<dbReference type="Gene3D" id="1.10.1740.10">
    <property type="match status" value="1"/>
</dbReference>
<evidence type="ECO:0000256" key="3">
    <source>
        <dbReference type="ARBA" id="ARBA00023082"/>
    </source>
</evidence>
<dbReference type="Gene3D" id="1.10.10.10">
    <property type="entry name" value="Winged helix-like DNA-binding domain superfamily/Winged helix DNA-binding domain"/>
    <property type="match status" value="1"/>
</dbReference>
<dbReference type="InterPro" id="IPR039425">
    <property type="entry name" value="RNA_pol_sigma-70-like"/>
</dbReference>
<evidence type="ECO:0000259" key="7">
    <source>
        <dbReference type="Pfam" id="PF08281"/>
    </source>
</evidence>
<proteinExistence type="inferred from homology"/>
<evidence type="ECO:0000313" key="9">
    <source>
        <dbReference type="Proteomes" id="UP001445732"/>
    </source>
</evidence>
<name>A0ABV1NSN8_9CAUL</name>
<dbReference type="Pfam" id="PF04542">
    <property type="entry name" value="Sigma70_r2"/>
    <property type="match status" value="1"/>
</dbReference>
<dbReference type="Proteomes" id="UP001445732">
    <property type="component" value="Unassembled WGS sequence"/>
</dbReference>
<comment type="similarity">
    <text evidence="1">Belongs to the sigma-70 factor family. ECF subfamily.</text>
</comment>
<dbReference type="SUPFAM" id="SSF88659">
    <property type="entry name" value="Sigma3 and sigma4 domains of RNA polymerase sigma factors"/>
    <property type="match status" value="1"/>
</dbReference>
<keyword evidence="5" id="KW-0804">Transcription</keyword>
<gene>
    <name evidence="8" type="ORF">ABN401_15730</name>
</gene>
<keyword evidence="4" id="KW-0238">DNA-binding</keyword>
<feature type="domain" description="RNA polymerase sigma-70 region 2" evidence="6">
    <location>
        <begin position="32"/>
        <end position="94"/>
    </location>
</feature>
<evidence type="ECO:0000256" key="4">
    <source>
        <dbReference type="ARBA" id="ARBA00023125"/>
    </source>
</evidence>
<dbReference type="PANTHER" id="PTHR43133">
    <property type="entry name" value="RNA POLYMERASE ECF-TYPE SIGMA FACTO"/>
    <property type="match status" value="1"/>
</dbReference>
<dbReference type="InterPro" id="IPR014284">
    <property type="entry name" value="RNA_pol_sigma-70_dom"/>
</dbReference>
<dbReference type="InterPro" id="IPR013249">
    <property type="entry name" value="RNA_pol_sigma70_r4_t2"/>
</dbReference>
<organism evidence="8 9">
    <name type="scientific">Brevundimonas aurifodinae</name>
    <dbReference type="NCBI Taxonomy" id="1508312"/>
    <lineage>
        <taxon>Bacteria</taxon>
        <taxon>Pseudomonadati</taxon>
        <taxon>Pseudomonadota</taxon>
        <taxon>Alphaproteobacteria</taxon>
        <taxon>Caulobacterales</taxon>
        <taxon>Caulobacteraceae</taxon>
        <taxon>Brevundimonas</taxon>
    </lineage>
</organism>
<dbReference type="InterPro" id="IPR013325">
    <property type="entry name" value="RNA_pol_sigma_r2"/>
</dbReference>
<comment type="caution">
    <text evidence="8">The sequence shown here is derived from an EMBL/GenBank/DDBJ whole genome shotgun (WGS) entry which is preliminary data.</text>
</comment>
<evidence type="ECO:0000259" key="6">
    <source>
        <dbReference type="Pfam" id="PF04542"/>
    </source>
</evidence>
<dbReference type="EMBL" id="JBEGDD010000018">
    <property type="protein sequence ID" value="MEQ7156663.1"/>
    <property type="molecule type" value="Genomic_DNA"/>
</dbReference>
<accession>A0ABV1NSN8</accession>
<keyword evidence="9" id="KW-1185">Reference proteome</keyword>
<protein>
    <submittedName>
        <fullName evidence="8">Sigma-70 family RNA polymerase sigma factor</fullName>
    </submittedName>
</protein>
<keyword evidence="3" id="KW-0731">Sigma factor</keyword>
<dbReference type="NCBIfam" id="TIGR02937">
    <property type="entry name" value="sigma70-ECF"/>
    <property type="match status" value="1"/>
</dbReference>